<accession>A0ABT1A0G8</accession>
<organism evidence="5 6">
    <name type="scientific">Pseudonocardia humida</name>
    <dbReference type="NCBI Taxonomy" id="2800819"/>
    <lineage>
        <taxon>Bacteria</taxon>
        <taxon>Bacillati</taxon>
        <taxon>Actinomycetota</taxon>
        <taxon>Actinomycetes</taxon>
        <taxon>Pseudonocardiales</taxon>
        <taxon>Pseudonocardiaceae</taxon>
        <taxon>Pseudonocardia</taxon>
    </lineage>
</organism>
<evidence type="ECO:0000256" key="3">
    <source>
        <dbReference type="ARBA" id="ARBA00023002"/>
    </source>
</evidence>
<comment type="caution">
    <text evidence="5">The sequence shown here is derived from an EMBL/GenBank/DDBJ whole genome shotgun (WGS) entry which is preliminary data.</text>
</comment>
<dbReference type="Proteomes" id="UP001165283">
    <property type="component" value="Unassembled WGS sequence"/>
</dbReference>
<evidence type="ECO:0000313" key="5">
    <source>
        <dbReference type="EMBL" id="MCO1656501.1"/>
    </source>
</evidence>
<comment type="similarity">
    <text evidence="2">Belongs to the flavin monoamine oxidase family.</text>
</comment>
<dbReference type="InterPro" id="IPR002937">
    <property type="entry name" value="Amino_oxidase"/>
</dbReference>
<gene>
    <name evidence="5" type="ORF">KDL28_15700</name>
</gene>
<evidence type="ECO:0000256" key="2">
    <source>
        <dbReference type="ARBA" id="ARBA00005995"/>
    </source>
</evidence>
<dbReference type="PANTHER" id="PTHR43563:SF1">
    <property type="entry name" value="AMINE OXIDASE [FLAVIN-CONTAINING] B"/>
    <property type="match status" value="1"/>
</dbReference>
<dbReference type="PRINTS" id="PR00757">
    <property type="entry name" value="AMINEOXDASEF"/>
</dbReference>
<reference evidence="5" key="1">
    <citation type="submission" date="2021-04" db="EMBL/GenBank/DDBJ databases">
        <title>Pseudonocardia sp. nov., isolated from sandy soil of mangrove forest.</title>
        <authorList>
            <person name="Zan Z."/>
            <person name="Huang R."/>
            <person name="Liu W."/>
        </authorList>
    </citation>
    <scope>NUCLEOTIDE SEQUENCE</scope>
    <source>
        <strain evidence="5">S2-4</strain>
    </source>
</reference>
<evidence type="ECO:0000313" key="6">
    <source>
        <dbReference type="Proteomes" id="UP001165283"/>
    </source>
</evidence>
<dbReference type="PANTHER" id="PTHR43563">
    <property type="entry name" value="AMINE OXIDASE"/>
    <property type="match status" value="1"/>
</dbReference>
<keyword evidence="6" id="KW-1185">Reference proteome</keyword>
<keyword evidence="3" id="KW-0560">Oxidoreductase</keyword>
<evidence type="ECO:0000256" key="1">
    <source>
        <dbReference type="ARBA" id="ARBA00001974"/>
    </source>
</evidence>
<dbReference type="Gene3D" id="3.50.50.60">
    <property type="entry name" value="FAD/NAD(P)-binding domain"/>
    <property type="match status" value="1"/>
</dbReference>
<dbReference type="InterPro" id="IPR050703">
    <property type="entry name" value="Flavin_MAO"/>
</dbReference>
<feature type="domain" description="Amine oxidase" evidence="4">
    <location>
        <begin position="6"/>
        <end position="244"/>
    </location>
</feature>
<comment type="cofactor">
    <cofactor evidence="1">
        <name>FAD</name>
        <dbReference type="ChEBI" id="CHEBI:57692"/>
    </cofactor>
</comment>
<evidence type="ECO:0000259" key="4">
    <source>
        <dbReference type="Pfam" id="PF01593"/>
    </source>
</evidence>
<dbReference type="SUPFAM" id="SSF51905">
    <property type="entry name" value="FAD/NAD(P)-binding domain"/>
    <property type="match status" value="1"/>
</dbReference>
<dbReference type="SUPFAM" id="SSF54373">
    <property type="entry name" value="FAD-linked reductases, C-terminal domain"/>
    <property type="match status" value="1"/>
</dbReference>
<proteinExistence type="inferred from homology"/>
<dbReference type="Pfam" id="PF01593">
    <property type="entry name" value="Amino_oxidase"/>
    <property type="match status" value="1"/>
</dbReference>
<dbReference type="InterPro" id="IPR001613">
    <property type="entry name" value="Flavin_amine_oxidase"/>
</dbReference>
<sequence>MFGVEGGAQESLLTGGAGALAERMAADLDIHLARPATAITRTPGHVVVDTPSGRIRADNAIVAVPPPVAADIRHAPPLPADRAARNTIMGTVYKAVAVYDTPYWRATGRSGEVIAINALVPMIFDVSPPDGPGHLAALVPGHRARALAAMIPEERRNTVLGTAAHALGAPANHPVDWHEKAWQEDPHVRGGYSALPRVGALATLTAPPTPAGRVHWAGAETARTWTGYLEGAVESGLRAAREVLATLS</sequence>
<protein>
    <submittedName>
        <fullName evidence="5">FAD-dependent oxidoreductase</fullName>
    </submittedName>
</protein>
<name>A0ABT1A0G8_9PSEU</name>
<dbReference type="InterPro" id="IPR036188">
    <property type="entry name" value="FAD/NAD-bd_sf"/>
</dbReference>
<dbReference type="EMBL" id="JAGSOV010000035">
    <property type="protein sequence ID" value="MCO1656501.1"/>
    <property type="molecule type" value="Genomic_DNA"/>
</dbReference>